<dbReference type="Proteomes" id="UP000334990">
    <property type="component" value="Unassembled WGS sequence"/>
</dbReference>
<dbReference type="OrthoDB" id="3855530at2"/>
<dbReference type="EMBL" id="BLAD01000061">
    <property type="protein sequence ID" value="GES02706.1"/>
    <property type="molecule type" value="Genomic_DNA"/>
</dbReference>
<dbReference type="RefSeq" id="WP_155338922.1">
    <property type="nucleotide sequence ID" value="NZ_BAAABN010000011.1"/>
</dbReference>
<name>A0A5M3W1W4_9ACTN</name>
<evidence type="ECO:0000313" key="2">
    <source>
        <dbReference type="EMBL" id="GES02706.1"/>
    </source>
</evidence>
<gene>
    <name evidence="2" type="ORF">Acor_47720</name>
</gene>
<protein>
    <submittedName>
        <fullName evidence="2">Uncharacterized protein</fullName>
    </submittedName>
</protein>
<proteinExistence type="predicted"/>
<comment type="caution">
    <text evidence="2">The sequence shown here is derived from an EMBL/GenBank/DDBJ whole genome shotgun (WGS) entry which is preliminary data.</text>
</comment>
<reference evidence="2 3" key="1">
    <citation type="submission" date="2019-10" db="EMBL/GenBank/DDBJ databases">
        <title>Whole genome shotgun sequence of Acrocarpospora corrugata NBRC 13972.</title>
        <authorList>
            <person name="Ichikawa N."/>
            <person name="Kimura A."/>
            <person name="Kitahashi Y."/>
            <person name="Komaki H."/>
            <person name="Oguchi A."/>
        </authorList>
    </citation>
    <scope>NUCLEOTIDE SEQUENCE [LARGE SCALE GENOMIC DNA]</scope>
    <source>
        <strain evidence="2 3">NBRC 13972</strain>
    </source>
</reference>
<organism evidence="2 3">
    <name type="scientific">Acrocarpospora corrugata</name>
    <dbReference type="NCBI Taxonomy" id="35763"/>
    <lineage>
        <taxon>Bacteria</taxon>
        <taxon>Bacillati</taxon>
        <taxon>Actinomycetota</taxon>
        <taxon>Actinomycetes</taxon>
        <taxon>Streptosporangiales</taxon>
        <taxon>Streptosporangiaceae</taxon>
        <taxon>Acrocarpospora</taxon>
    </lineage>
</organism>
<keyword evidence="1" id="KW-0472">Membrane</keyword>
<feature type="transmembrane region" description="Helical" evidence="1">
    <location>
        <begin position="68"/>
        <end position="87"/>
    </location>
</feature>
<accession>A0A5M3W1W4</accession>
<feature type="transmembrane region" description="Helical" evidence="1">
    <location>
        <begin position="21"/>
        <end position="42"/>
    </location>
</feature>
<sequence length="94" mass="10251">MATKLIYGTDRKYADMNSLSASALVPLLVLSLLVAVDAWVYADAKGRMKRGYPVVFAVGNFRAGTPEAWMMSCLVAGVAFIPLYLTMTGRNPFK</sequence>
<keyword evidence="1" id="KW-1133">Transmembrane helix</keyword>
<evidence type="ECO:0000313" key="3">
    <source>
        <dbReference type="Proteomes" id="UP000334990"/>
    </source>
</evidence>
<evidence type="ECO:0000256" key="1">
    <source>
        <dbReference type="SAM" id="Phobius"/>
    </source>
</evidence>
<keyword evidence="3" id="KW-1185">Reference proteome</keyword>
<keyword evidence="1" id="KW-0812">Transmembrane</keyword>
<dbReference type="AlphaFoldDB" id="A0A5M3W1W4"/>